<evidence type="ECO:0000313" key="1">
    <source>
        <dbReference type="EMBL" id="CAB5389021.1"/>
    </source>
</evidence>
<name>A0A915ZS15_9GLOM</name>
<sequence>MAGEIKDTLRKWQYIPAELKAQIEEADEFNSDNLPIDSVTLTNLGLSYEIHSEAIYTSRLLDFNDLPEPKNSDDYYKQNDNIISKKFSESLQIDISQLNTSQ</sequence>
<organism evidence="1 2">
    <name type="scientific">Rhizophagus irregularis</name>
    <dbReference type="NCBI Taxonomy" id="588596"/>
    <lineage>
        <taxon>Eukaryota</taxon>
        <taxon>Fungi</taxon>
        <taxon>Fungi incertae sedis</taxon>
        <taxon>Mucoromycota</taxon>
        <taxon>Glomeromycotina</taxon>
        <taxon>Glomeromycetes</taxon>
        <taxon>Glomerales</taxon>
        <taxon>Glomeraceae</taxon>
        <taxon>Rhizophagus</taxon>
    </lineage>
</organism>
<comment type="caution">
    <text evidence="1">The sequence shown here is derived from an EMBL/GenBank/DDBJ whole genome shotgun (WGS) entry which is preliminary data.</text>
</comment>
<dbReference type="EMBL" id="CAGKOT010000063">
    <property type="protein sequence ID" value="CAB5389021.1"/>
    <property type="molecule type" value="Genomic_DNA"/>
</dbReference>
<evidence type="ECO:0000313" key="2">
    <source>
        <dbReference type="Proteomes" id="UP000684084"/>
    </source>
</evidence>
<reference evidence="1" key="1">
    <citation type="submission" date="2020-05" db="EMBL/GenBank/DDBJ databases">
        <authorList>
            <person name="Rincon C."/>
            <person name="Sanders R I."/>
            <person name="Robbins C."/>
            <person name="Chaturvedi A."/>
        </authorList>
    </citation>
    <scope>NUCLEOTIDE SEQUENCE</scope>
    <source>
        <strain evidence="1">CHB12</strain>
    </source>
</reference>
<protein>
    <submittedName>
        <fullName evidence="1">Uncharacterized protein</fullName>
    </submittedName>
</protein>
<accession>A0A915ZS15</accession>
<dbReference type="OrthoDB" id="2321700at2759"/>
<dbReference type="Proteomes" id="UP000684084">
    <property type="component" value="Unassembled WGS sequence"/>
</dbReference>
<gene>
    <name evidence="1" type="ORF">CHRIB12_LOCUS20867</name>
</gene>
<dbReference type="AlphaFoldDB" id="A0A915ZS15"/>
<proteinExistence type="predicted"/>